<evidence type="ECO:0000256" key="7">
    <source>
        <dbReference type="ARBA" id="ARBA00022827"/>
    </source>
</evidence>
<feature type="binding site" evidence="11">
    <location>
        <begin position="125"/>
        <end position="127"/>
    </location>
    <ligand>
        <name>FMN</name>
        <dbReference type="ChEBI" id="CHEBI:58210"/>
    </ligand>
</feature>
<gene>
    <name evidence="11 12" type="primary">aroC</name>
    <name evidence="12" type="ORF">HMPREF0762_00140</name>
</gene>
<evidence type="ECO:0000256" key="9">
    <source>
        <dbReference type="ARBA" id="ARBA00023141"/>
    </source>
</evidence>
<evidence type="ECO:0000256" key="3">
    <source>
        <dbReference type="ARBA" id="ARBA00013036"/>
    </source>
</evidence>
<dbReference type="NCBIfam" id="NF003793">
    <property type="entry name" value="PRK05382.1"/>
    <property type="match status" value="1"/>
</dbReference>
<dbReference type="GeneID" id="85006816"/>
<dbReference type="GO" id="GO:0009073">
    <property type="term" value="P:aromatic amino acid family biosynthetic process"/>
    <property type="evidence" value="ECO:0007669"/>
    <property type="project" value="UniProtKB-KW"/>
</dbReference>
<protein>
    <recommendedName>
        <fullName evidence="3 11">Chorismate synthase</fullName>
        <shortName evidence="11">CS</shortName>
        <ecNumber evidence="3 11">4.2.3.5</ecNumber>
    </recommendedName>
    <alternativeName>
        <fullName evidence="11">5-enolpyruvylshikimate-3-phosphate phospholyase</fullName>
    </alternativeName>
</protein>
<dbReference type="PANTHER" id="PTHR21085">
    <property type="entry name" value="CHORISMATE SYNTHASE"/>
    <property type="match status" value="1"/>
</dbReference>
<dbReference type="GO" id="GO:0004107">
    <property type="term" value="F:chorismate synthase activity"/>
    <property type="evidence" value="ECO:0007669"/>
    <property type="project" value="UniProtKB-UniRule"/>
</dbReference>
<dbReference type="eggNOG" id="COG0082">
    <property type="taxonomic scope" value="Bacteria"/>
</dbReference>
<dbReference type="PROSITE" id="PS00789">
    <property type="entry name" value="CHORISMATE_SYNTHASE_3"/>
    <property type="match status" value="1"/>
</dbReference>
<keyword evidence="4 11" id="KW-0028">Amino-acid biosynthesis</keyword>
<comment type="catalytic activity">
    <reaction evidence="11">
        <text>5-O-(1-carboxyvinyl)-3-phosphoshikimate = chorismate + phosphate</text>
        <dbReference type="Rhea" id="RHEA:21020"/>
        <dbReference type="ChEBI" id="CHEBI:29748"/>
        <dbReference type="ChEBI" id="CHEBI:43474"/>
        <dbReference type="ChEBI" id="CHEBI:57701"/>
        <dbReference type="EC" id="4.2.3.5"/>
    </reaction>
</comment>
<evidence type="ECO:0000256" key="5">
    <source>
        <dbReference type="ARBA" id="ARBA00022630"/>
    </source>
</evidence>
<comment type="pathway">
    <text evidence="1 11">Metabolic intermediate biosynthesis; chorismate biosynthesis; chorismate from D-erythrose 4-phosphate and phosphoenolpyruvate: step 7/7.</text>
</comment>
<comment type="function">
    <text evidence="11">Catalyzes the anti-1,4-elimination of the C-3 phosphate and the C-6 proR hydrogen from 5-enolpyruvylshikimate-3-phosphate (EPSP) to yield chorismate, which is the branch point compound that serves as the starting substrate for the three terminal pathways of aromatic amino acid biosynthesis. This reaction introduces a second double bond into the aromatic ring system.</text>
</comment>
<dbReference type="PIRSF" id="PIRSF001456">
    <property type="entry name" value="Chorismate_synth"/>
    <property type="match status" value="1"/>
</dbReference>
<keyword evidence="8 11" id="KW-0521">NADP</keyword>
<dbReference type="GO" id="GO:0010181">
    <property type="term" value="F:FMN binding"/>
    <property type="evidence" value="ECO:0007669"/>
    <property type="project" value="TreeGrafter"/>
</dbReference>
<feature type="binding site" evidence="11">
    <location>
        <position position="289"/>
    </location>
    <ligand>
        <name>FMN</name>
        <dbReference type="ChEBI" id="CHEBI:58210"/>
    </ligand>
</feature>
<evidence type="ECO:0000256" key="1">
    <source>
        <dbReference type="ARBA" id="ARBA00005044"/>
    </source>
</evidence>
<dbReference type="InterPro" id="IPR000453">
    <property type="entry name" value="Chorismate_synth"/>
</dbReference>
<evidence type="ECO:0000256" key="8">
    <source>
        <dbReference type="ARBA" id="ARBA00022857"/>
    </source>
</evidence>
<dbReference type="Proteomes" id="UP000006001">
    <property type="component" value="Unassembled WGS sequence"/>
</dbReference>
<feature type="binding site" evidence="11">
    <location>
        <begin position="304"/>
        <end position="308"/>
    </location>
    <ligand>
        <name>FMN</name>
        <dbReference type="ChEBI" id="CHEBI:58210"/>
    </ligand>
</feature>
<feature type="binding site" evidence="11">
    <location>
        <position position="331"/>
    </location>
    <ligand>
        <name>FMN</name>
        <dbReference type="ChEBI" id="CHEBI:58210"/>
    </ligand>
</feature>
<comment type="caution">
    <text evidence="11">Lacks conserved residue(s) required for the propagation of feature annotation.</text>
</comment>
<sequence length="362" mass="37775">MSSCIGKNITVSLFGQSHSAAVGVVVDGLPAGIRIDKERLQAFLDRRAPGRTPWSTPRKEADAPEFVSGIVDGMTCGAPIAALIRNTNTRSSDYDELRFVPRPGHADYVAEVKYGGRQDVSGGGHFSARLMAPLCIAGGIAIQVLEGESIHVGGHIARIAGIDDAAFPRQGLSPEALHEPAGKPLPVIDDAAGARMIDAILEARRLCDSVGGVVECAAIGLPIGVGEPLFEGIESALARILFAIPAVKGVEFGCGFHAADMRGSAHNDPYRMVGGQVGIIKNDAGGILGGISTGEPVIMRVAFKPTSSIAAVQQSVNLRTGEDADLTVHGRHDPCVAARAVPIVEAACACALLDLVMERRMR</sequence>
<comment type="subunit">
    <text evidence="11">Homotetramer.</text>
</comment>
<comment type="cofactor">
    <cofactor evidence="11">
        <name>FMNH2</name>
        <dbReference type="ChEBI" id="CHEBI:57618"/>
    </cofactor>
    <text evidence="11">Reduced FMN (FMNH(2)).</text>
</comment>
<evidence type="ECO:0000256" key="4">
    <source>
        <dbReference type="ARBA" id="ARBA00022605"/>
    </source>
</evidence>
<dbReference type="OrthoDB" id="9771806at2"/>
<evidence type="ECO:0000313" key="12">
    <source>
        <dbReference type="EMBL" id="EEZ62053.1"/>
    </source>
</evidence>
<dbReference type="HOGENOM" id="CLU_034547_0_0_11"/>
<dbReference type="EC" id="4.2.3.5" evidence="3 11"/>
<dbReference type="CDD" id="cd07304">
    <property type="entry name" value="Chorismate_synthase"/>
    <property type="match status" value="1"/>
</dbReference>
<dbReference type="Gene3D" id="3.60.150.10">
    <property type="entry name" value="Chorismate synthase AroC"/>
    <property type="match status" value="1"/>
</dbReference>
<dbReference type="STRING" id="649764.HMPREF0762_00140"/>
<keyword evidence="13" id="KW-1185">Reference proteome</keyword>
<dbReference type="RefSeq" id="WP_006361388.1">
    <property type="nucleotide sequence ID" value="NZ_GG700630.1"/>
</dbReference>
<name>D0WEB5_SLAES</name>
<dbReference type="SUPFAM" id="SSF103263">
    <property type="entry name" value="Chorismate synthase, AroC"/>
    <property type="match status" value="1"/>
</dbReference>
<keyword evidence="9 11" id="KW-0057">Aromatic amino acid biosynthesis</keyword>
<keyword evidence="6 11" id="KW-0288">FMN</keyword>
<keyword evidence="5 11" id="KW-0285">Flavoprotein</keyword>
<accession>D0WEB5</accession>
<evidence type="ECO:0000256" key="11">
    <source>
        <dbReference type="HAMAP-Rule" id="MF_00300"/>
    </source>
</evidence>
<evidence type="ECO:0000313" key="13">
    <source>
        <dbReference type="Proteomes" id="UP000006001"/>
    </source>
</evidence>
<dbReference type="HAMAP" id="MF_00300">
    <property type="entry name" value="Chorismate_synth"/>
    <property type="match status" value="1"/>
</dbReference>
<dbReference type="Pfam" id="PF01264">
    <property type="entry name" value="Chorismate_synt"/>
    <property type="match status" value="1"/>
</dbReference>
<dbReference type="InterPro" id="IPR035904">
    <property type="entry name" value="Chorismate_synth_AroC_sf"/>
</dbReference>
<evidence type="ECO:0000256" key="10">
    <source>
        <dbReference type="ARBA" id="ARBA00023239"/>
    </source>
</evidence>
<reference evidence="12" key="1">
    <citation type="submission" date="2009-10" db="EMBL/GenBank/DDBJ databases">
        <authorList>
            <person name="Weinstock G."/>
            <person name="Sodergren E."/>
            <person name="Clifton S."/>
            <person name="Fulton L."/>
            <person name="Fulton B."/>
            <person name="Courtney L."/>
            <person name="Fronick C."/>
            <person name="Harrison M."/>
            <person name="Strong C."/>
            <person name="Farmer C."/>
            <person name="Delahaunty K."/>
            <person name="Markovic C."/>
            <person name="Hall O."/>
            <person name="Minx P."/>
            <person name="Tomlinson C."/>
            <person name="Mitreva M."/>
            <person name="Nelson J."/>
            <person name="Hou S."/>
            <person name="Wollam A."/>
            <person name="Pepin K.H."/>
            <person name="Johnson M."/>
            <person name="Bhonagiri V."/>
            <person name="Nash W.E."/>
            <person name="Warren W."/>
            <person name="Chinwalla A."/>
            <person name="Mardis E.R."/>
            <person name="Wilson R.K."/>
        </authorList>
    </citation>
    <scope>NUCLEOTIDE SEQUENCE [LARGE SCALE GENOMIC DNA]</scope>
    <source>
        <strain evidence="12">ATCC 700122</strain>
    </source>
</reference>
<evidence type="ECO:0000256" key="6">
    <source>
        <dbReference type="ARBA" id="ARBA00022643"/>
    </source>
</evidence>
<dbReference type="UniPathway" id="UPA00053">
    <property type="reaction ID" value="UER00090"/>
</dbReference>
<feature type="binding site" evidence="11">
    <location>
        <position position="47"/>
    </location>
    <ligand>
        <name>NADP(+)</name>
        <dbReference type="ChEBI" id="CHEBI:58349"/>
    </ligand>
</feature>
<dbReference type="EMBL" id="ACUX02000004">
    <property type="protein sequence ID" value="EEZ62053.1"/>
    <property type="molecule type" value="Genomic_DNA"/>
</dbReference>
<organism evidence="12 13">
    <name type="scientific">Slackia exigua (strain ATCC 700122 / DSM 15923 / CIP 105133 / JCM 11022 / KCTC 5966 / S-7)</name>
    <dbReference type="NCBI Taxonomy" id="649764"/>
    <lineage>
        <taxon>Bacteria</taxon>
        <taxon>Bacillati</taxon>
        <taxon>Actinomycetota</taxon>
        <taxon>Coriobacteriia</taxon>
        <taxon>Eggerthellales</taxon>
        <taxon>Eggerthellaceae</taxon>
        <taxon>Slackia</taxon>
    </lineage>
</organism>
<keyword evidence="7 11" id="KW-0274">FAD</keyword>
<keyword evidence="10 11" id="KW-0456">Lyase</keyword>
<dbReference type="AlphaFoldDB" id="D0WEB5"/>
<evidence type="ECO:0000256" key="2">
    <source>
        <dbReference type="ARBA" id="ARBA00008014"/>
    </source>
</evidence>
<dbReference type="GO" id="GO:0005829">
    <property type="term" value="C:cytosol"/>
    <property type="evidence" value="ECO:0007669"/>
    <property type="project" value="TreeGrafter"/>
</dbReference>
<dbReference type="GO" id="GO:0008652">
    <property type="term" value="P:amino acid biosynthetic process"/>
    <property type="evidence" value="ECO:0007669"/>
    <property type="project" value="UniProtKB-KW"/>
</dbReference>
<dbReference type="PANTHER" id="PTHR21085:SF0">
    <property type="entry name" value="CHORISMATE SYNTHASE"/>
    <property type="match status" value="1"/>
</dbReference>
<dbReference type="GO" id="GO:0009423">
    <property type="term" value="P:chorismate biosynthetic process"/>
    <property type="evidence" value="ECO:0007669"/>
    <property type="project" value="UniProtKB-UniRule"/>
</dbReference>
<proteinExistence type="inferred from homology"/>
<comment type="caution">
    <text evidence="12">The sequence shown here is derived from an EMBL/GenBank/DDBJ whole genome shotgun (WGS) entry which is preliminary data.</text>
</comment>
<dbReference type="NCBIfam" id="TIGR00033">
    <property type="entry name" value="aroC"/>
    <property type="match status" value="1"/>
</dbReference>
<comment type="similarity">
    <text evidence="2 11">Belongs to the chorismate synthase family.</text>
</comment>
<dbReference type="InterPro" id="IPR020541">
    <property type="entry name" value="Chorismate_synthase_CS"/>
</dbReference>